<dbReference type="STRING" id="614.XJ20_20935"/>
<name>A0A515D0Z4_SERLI</name>
<reference evidence="1 2" key="1">
    <citation type="submission" date="2018-11" db="EMBL/GenBank/DDBJ databases">
        <title>The first complete genome of Serratia liquefaciens isolated from metalophyte plant revel distinctness adaptive mechanisms in an extreme habitat.</title>
        <authorList>
            <person name="Caneschi W.L."/>
            <person name="Sanchez A.B."/>
            <person name="Felestrino E.B."/>
            <person name="Assis R.A.B."/>
            <person name="Lemes C.G.C."/>
            <person name="Cordeiro I.F."/>
            <person name="Fonseca N.P."/>
            <person name="Villa M."/>
            <person name="Vieira I.T."/>
            <person name="Moraes L.A."/>
            <person name="Kamino L.H.Y."/>
            <person name="do Carmo F."/>
            <person name="Garcia C.M."/>
            <person name="Almeida N.F."/>
            <person name="Silva R.S."/>
            <person name="Ferro J.A."/>
            <person name="Ferro M.I.T."/>
            <person name="Varani A.M."/>
            <person name="Ferreira R.M."/>
            <person name="dos Santos V.L."/>
            <person name="Silva U.C."/>
            <person name="Setubal J.C."/>
            <person name="Moreira L.M."/>
        </authorList>
    </citation>
    <scope>NUCLEOTIDE SEQUENCE [LARGE SCALE GENOMIC DNA]</scope>
    <source>
        <strain evidence="1 2">FG3</strain>
    </source>
</reference>
<evidence type="ECO:0000313" key="2">
    <source>
        <dbReference type="Proteomes" id="UP000317572"/>
    </source>
</evidence>
<dbReference type="EMBL" id="CP033893">
    <property type="protein sequence ID" value="QDL34084.1"/>
    <property type="molecule type" value="Genomic_DNA"/>
</dbReference>
<evidence type="ECO:0000313" key="1">
    <source>
        <dbReference type="EMBL" id="QDL34084.1"/>
    </source>
</evidence>
<protein>
    <submittedName>
        <fullName evidence="1">Uncharacterized protein</fullName>
    </submittedName>
</protein>
<dbReference type="Proteomes" id="UP000317572">
    <property type="component" value="Chromosome"/>
</dbReference>
<proteinExistence type="predicted"/>
<accession>A0A515D0Z4</accession>
<sequence>MFIFCYVCVILFSQYRGFESFFSGNHWSEGIYNQLINDDFLMNNYQEGLIAVMYRQVSCDYSDTLQQDLQTAFLHQRKEVSATGLPTVSCRNLAHLQLRDVRLRQRENLFFANSTGPLKRQRQR</sequence>
<gene>
    <name evidence="1" type="ORF">EGO53_20800</name>
</gene>
<organism evidence="1 2">
    <name type="scientific">Serratia liquefaciens</name>
    <dbReference type="NCBI Taxonomy" id="614"/>
    <lineage>
        <taxon>Bacteria</taxon>
        <taxon>Pseudomonadati</taxon>
        <taxon>Pseudomonadota</taxon>
        <taxon>Gammaproteobacteria</taxon>
        <taxon>Enterobacterales</taxon>
        <taxon>Yersiniaceae</taxon>
        <taxon>Serratia</taxon>
    </lineage>
</organism>
<dbReference type="AlphaFoldDB" id="A0A515D0Z4"/>